<dbReference type="InterPro" id="IPR002636">
    <property type="entry name" value="DUF29"/>
</dbReference>
<proteinExistence type="predicted"/>
<comment type="caution">
    <text evidence="1">The sequence shown here is derived from an EMBL/GenBank/DDBJ whole genome shotgun (WGS) entry which is preliminary data.</text>
</comment>
<dbReference type="Gene3D" id="1.20.1220.20">
    <property type="entry name" value="Uncharcterised protein PF01724"/>
    <property type="match status" value="1"/>
</dbReference>
<gene>
    <name evidence="1" type="ORF">FJZ47_03720</name>
</gene>
<protein>
    <submittedName>
        <fullName evidence="1">DUF29 domain-containing protein</fullName>
    </submittedName>
</protein>
<dbReference type="Proteomes" id="UP000712673">
    <property type="component" value="Unassembled WGS sequence"/>
</dbReference>
<name>A0A938B1H5_UNCTE</name>
<dbReference type="EMBL" id="VGLS01000068">
    <property type="protein sequence ID" value="MBM3222899.1"/>
    <property type="molecule type" value="Genomic_DNA"/>
</dbReference>
<dbReference type="PANTHER" id="PTHR34235">
    <property type="entry name" value="SLR1203 PROTEIN-RELATED"/>
    <property type="match status" value="1"/>
</dbReference>
<sequence length="128" mass="15404">MLLSPPWTLTVDTWLDYIWYDVPQRDIRSLHSHFRQLLLHLLKWQWQPELRRTSHSWYDTILEQRQQLAALLARRPSLRRRLPEAMAWAYPRAQQAAQRETGLPLSTFPVSCPWVVEQVLDETFWPEA</sequence>
<reference evidence="1" key="1">
    <citation type="submission" date="2019-03" db="EMBL/GenBank/DDBJ databases">
        <title>Lake Tanganyika Metagenome-Assembled Genomes (MAGs).</title>
        <authorList>
            <person name="Tran P."/>
        </authorList>
    </citation>
    <scope>NUCLEOTIDE SEQUENCE</scope>
    <source>
        <strain evidence="1">K_DeepCast_65m_m2_066</strain>
    </source>
</reference>
<evidence type="ECO:0000313" key="2">
    <source>
        <dbReference type="Proteomes" id="UP000712673"/>
    </source>
</evidence>
<evidence type="ECO:0000313" key="1">
    <source>
        <dbReference type="EMBL" id="MBM3222899.1"/>
    </source>
</evidence>
<dbReference type="Pfam" id="PF01724">
    <property type="entry name" value="DUF29"/>
    <property type="match status" value="1"/>
</dbReference>
<organism evidence="1 2">
    <name type="scientific">Tectimicrobiota bacterium</name>
    <dbReference type="NCBI Taxonomy" id="2528274"/>
    <lineage>
        <taxon>Bacteria</taxon>
        <taxon>Pseudomonadati</taxon>
        <taxon>Nitrospinota/Tectimicrobiota group</taxon>
        <taxon>Candidatus Tectimicrobiota</taxon>
    </lineage>
</organism>
<accession>A0A938B1H5</accession>
<dbReference type="AlphaFoldDB" id="A0A938B1H5"/>